<gene>
    <name evidence="1" type="ORF">PECUL_23A008956</name>
</gene>
<dbReference type="Proteomes" id="UP001295444">
    <property type="component" value="Chromosome 09"/>
</dbReference>
<accession>A0AAD1T3E8</accession>
<reference evidence="1" key="1">
    <citation type="submission" date="2022-03" db="EMBL/GenBank/DDBJ databases">
        <authorList>
            <person name="Alioto T."/>
            <person name="Alioto T."/>
            <person name="Gomez Garrido J."/>
        </authorList>
    </citation>
    <scope>NUCLEOTIDE SEQUENCE</scope>
</reference>
<protein>
    <submittedName>
        <fullName evidence="1">Uncharacterized protein</fullName>
    </submittedName>
</protein>
<dbReference type="AlphaFoldDB" id="A0AAD1T3E8"/>
<organism evidence="1 2">
    <name type="scientific">Pelobates cultripes</name>
    <name type="common">Western spadefoot toad</name>
    <dbReference type="NCBI Taxonomy" id="61616"/>
    <lineage>
        <taxon>Eukaryota</taxon>
        <taxon>Metazoa</taxon>
        <taxon>Chordata</taxon>
        <taxon>Craniata</taxon>
        <taxon>Vertebrata</taxon>
        <taxon>Euteleostomi</taxon>
        <taxon>Amphibia</taxon>
        <taxon>Batrachia</taxon>
        <taxon>Anura</taxon>
        <taxon>Pelobatoidea</taxon>
        <taxon>Pelobatidae</taxon>
        <taxon>Pelobates</taxon>
    </lineage>
</organism>
<proteinExistence type="predicted"/>
<name>A0AAD1T3E8_PELCU</name>
<evidence type="ECO:0000313" key="1">
    <source>
        <dbReference type="EMBL" id="CAH2315251.1"/>
    </source>
</evidence>
<evidence type="ECO:0000313" key="2">
    <source>
        <dbReference type="Proteomes" id="UP001295444"/>
    </source>
</evidence>
<dbReference type="EMBL" id="OW240920">
    <property type="protein sequence ID" value="CAH2315251.1"/>
    <property type="molecule type" value="Genomic_DNA"/>
</dbReference>
<sequence>MSGSVISFNSIPDARHVFLDRSGSNAEPSPTYVDGVAISEASMISDLGDQESTLGYVHPECEKHMAVKLAVG</sequence>
<keyword evidence="2" id="KW-1185">Reference proteome</keyword>
<feature type="non-terminal residue" evidence="1">
    <location>
        <position position="72"/>
    </location>
</feature>